<sequence>MAKADHPELVFSDLMAAVGEVLLRWGYLELEMLKKLEANGEGSMPRAAPLQRWRVAGVRSSSDVSAWTEEIERAAQIRNLLAHGLIGGHAQPEAGAPHVVCRDLDGARHEIKHADLIATAQHLDVLRLRLCREPDDLLRAHLAT</sequence>
<proteinExistence type="predicted"/>
<accession>A0A2X1CBX6</accession>
<gene>
    <name evidence="1" type="ORF">NCTC11165_01556</name>
</gene>
<dbReference type="AlphaFoldDB" id="A0A2X1CBX6"/>
<reference evidence="1 2" key="1">
    <citation type="submission" date="2018-06" db="EMBL/GenBank/DDBJ databases">
        <authorList>
            <consortium name="Pathogen Informatics"/>
            <person name="Doyle S."/>
        </authorList>
    </citation>
    <scope>NUCLEOTIDE SEQUENCE [LARGE SCALE GENOMIC DNA]</scope>
    <source>
        <strain evidence="1 2">NCTC11165</strain>
    </source>
</reference>
<dbReference type="EMBL" id="UAQM01000011">
    <property type="protein sequence ID" value="SPU44156.1"/>
    <property type="molecule type" value="Genomic_DNA"/>
</dbReference>
<evidence type="ECO:0000313" key="1">
    <source>
        <dbReference type="EMBL" id="SPU44156.1"/>
    </source>
</evidence>
<dbReference type="RefSeq" id="WP_128115574.1">
    <property type="nucleotide sequence ID" value="NZ_UAQM01000011.1"/>
</dbReference>
<dbReference type="Proteomes" id="UP000250358">
    <property type="component" value="Unassembled WGS sequence"/>
</dbReference>
<name>A0A2X1CBX6_BREDI</name>
<evidence type="ECO:0000313" key="2">
    <source>
        <dbReference type="Proteomes" id="UP000250358"/>
    </source>
</evidence>
<organism evidence="1 2">
    <name type="scientific">Brevundimonas diminuta</name>
    <name type="common">Pseudomonas diminuta</name>
    <dbReference type="NCBI Taxonomy" id="293"/>
    <lineage>
        <taxon>Bacteria</taxon>
        <taxon>Pseudomonadati</taxon>
        <taxon>Pseudomonadota</taxon>
        <taxon>Alphaproteobacteria</taxon>
        <taxon>Caulobacterales</taxon>
        <taxon>Caulobacteraceae</taxon>
        <taxon>Brevundimonas</taxon>
    </lineage>
</organism>
<protein>
    <submittedName>
        <fullName evidence="1">Uncharacterized protein</fullName>
    </submittedName>
</protein>